<evidence type="ECO:0000313" key="8">
    <source>
        <dbReference type="EMBL" id="WCT12143.1"/>
    </source>
</evidence>
<feature type="signal peptide" evidence="6">
    <location>
        <begin position="1"/>
        <end position="25"/>
    </location>
</feature>
<dbReference type="InterPro" id="IPR023828">
    <property type="entry name" value="Peptidase_S8_Ser-AS"/>
</dbReference>
<feature type="active site" description="Charge relay system" evidence="5">
    <location>
        <position position="466"/>
    </location>
</feature>
<dbReference type="PANTHER" id="PTHR43806">
    <property type="entry name" value="PEPTIDASE S8"/>
    <property type="match status" value="1"/>
</dbReference>
<dbReference type="InterPro" id="IPR000209">
    <property type="entry name" value="Peptidase_S8/S53_dom"/>
</dbReference>
<keyword evidence="6" id="KW-0732">Signal</keyword>
<dbReference type="Gene3D" id="3.40.50.200">
    <property type="entry name" value="Peptidase S8/S53 domain"/>
    <property type="match status" value="2"/>
</dbReference>
<sequence>MKFFSKSVTGIVICSSLLAWFSAGAQSRVADTPVPPNWFALDAKADGYYGISLNQAYQFLKGKKSKTVVVTTIDSGIDTAQKDLQPVLWTNIKEKKGNGKDDDKNGFIDDIHGWNFIGGPDGKCDCKETSEEVREYERLKPKYFTATASTATDKKEYTYWLHVKHLRDSTVNKADTELKQLTPIMSALVETSAMVKRALNLKGDQSFTLADLNRIKATNDTLRDIKYMWTTTLSAAGDNANNVKILKDYTDYVTKLTNDVNPDLDMRKHTVGDNPDILNDKPYGNNQLKMDQSFHGTMVAGFIGAVRGNGYGIDGVADNVRIMSVVASPDGDEYDKDVANAIYYAVNNGAKIINMSFGKKLSPHKDWVDAAFKYAAAHDVLLVLASGNDSQNVDDNQDFPNDTFLDGSATDADNVINVGASGMKADEALAADFSNYGKKNVDVFAPGVQVTSVTVNAETETEDGTSFSSPITAGVAALVLEYFPDLSARQLKQVIMQSAHPLNGVMVNKPGTKDRVDFTTLSKSGGIVNAYEAVQIASKMKGERK</sequence>
<dbReference type="EMBL" id="CP117167">
    <property type="protein sequence ID" value="WCT12143.1"/>
    <property type="molecule type" value="Genomic_DNA"/>
</dbReference>
<evidence type="ECO:0000256" key="2">
    <source>
        <dbReference type="ARBA" id="ARBA00022670"/>
    </source>
</evidence>
<dbReference type="InterPro" id="IPR022398">
    <property type="entry name" value="Peptidase_S8_His-AS"/>
</dbReference>
<dbReference type="InterPro" id="IPR050131">
    <property type="entry name" value="Peptidase_S8_subtilisin-like"/>
</dbReference>
<dbReference type="PANTHER" id="PTHR43806:SF11">
    <property type="entry name" value="CEREVISIN-RELATED"/>
    <property type="match status" value="1"/>
</dbReference>
<organism evidence="8 9">
    <name type="scientific">Mucilaginibacter jinjuensis</name>
    <dbReference type="NCBI Taxonomy" id="1176721"/>
    <lineage>
        <taxon>Bacteria</taxon>
        <taxon>Pseudomonadati</taxon>
        <taxon>Bacteroidota</taxon>
        <taxon>Sphingobacteriia</taxon>
        <taxon>Sphingobacteriales</taxon>
        <taxon>Sphingobacteriaceae</taxon>
        <taxon>Mucilaginibacter</taxon>
    </lineage>
</organism>
<dbReference type="PROSITE" id="PS51892">
    <property type="entry name" value="SUBTILASE"/>
    <property type="match status" value="1"/>
</dbReference>
<dbReference type="PRINTS" id="PR00723">
    <property type="entry name" value="SUBTILISIN"/>
</dbReference>
<comment type="similarity">
    <text evidence="1 5">Belongs to the peptidase S8 family.</text>
</comment>
<gene>
    <name evidence="8" type="ORF">PQO05_25790</name>
</gene>
<evidence type="ECO:0000256" key="4">
    <source>
        <dbReference type="ARBA" id="ARBA00022825"/>
    </source>
</evidence>
<dbReference type="PROSITE" id="PS00137">
    <property type="entry name" value="SUBTILASE_HIS"/>
    <property type="match status" value="1"/>
</dbReference>
<dbReference type="InterPro" id="IPR015500">
    <property type="entry name" value="Peptidase_S8_subtilisin-rel"/>
</dbReference>
<proteinExistence type="inferred from homology"/>
<dbReference type="InterPro" id="IPR036852">
    <property type="entry name" value="Peptidase_S8/S53_dom_sf"/>
</dbReference>
<accession>A0ABY7T8S4</accession>
<evidence type="ECO:0000259" key="7">
    <source>
        <dbReference type="Pfam" id="PF00082"/>
    </source>
</evidence>
<reference evidence="8 9" key="1">
    <citation type="submission" date="2023-02" db="EMBL/GenBank/DDBJ databases">
        <title>Genome sequence of Mucilaginibacter jinjuensis strain KACC 16571.</title>
        <authorList>
            <person name="Kim S."/>
            <person name="Heo J."/>
            <person name="Kwon S.-W."/>
        </authorList>
    </citation>
    <scope>NUCLEOTIDE SEQUENCE [LARGE SCALE GENOMIC DNA]</scope>
    <source>
        <strain evidence="8 9">KACC 16571</strain>
    </source>
</reference>
<protein>
    <submittedName>
        <fullName evidence="8">S8 family serine peptidase</fullName>
    </submittedName>
</protein>
<evidence type="ECO:0000256" key="1">
    <source>
        <dbReference type="ARBA" id="ARBA00011073"/>
    </source>
</evidence>
<dbReference type="PROSITE" id="PS00138">
    <property type="entry name" value="SUBTILASE_SER"/>
    <property type="match status" value="1"/>
</dbReference>
<name>A0ABY7T8S4_9SPHI</name>
<dbReference type="SUPFAM" id="SSF52743">
    <property type="entry name" value="Subtilisin-like"/>
    <property type="match status" value="1"/>
</dbReference>
<keyword evidence="4 5" id="KW-0720">Serine protease</keyword>
<feature type="active site" description="Charge relay system" evidence="5">
    <location>
        <position position="295"/>
    </location>
</feature>
<feature type="chain" id="PRO_5046055040" evidence="6">
    <location>
        <begin position="26"/>
        <end position="545"/>
    </location>
</feature>
<dbReference type="Proteomes" id="UP001216139">
    <property type="component" value="Chromosome"/>
</dbReference>
<keyword evidence="3 5" id="KW-0378">Hydrolase</keyword>
<evidence type="ECO:0000256" key="5">
    <source>
        <dbReference type="PROSITE-ProRule" id="PRU01240"/>
    </source>
</evidence>
<dbReference type="RefSeq" id="WP_273630387.1">
    <property type="nucleotide sequence ID" value="NZ_CP117167.1"/>
</dbReference>
<feature type="domain" description="Peptidase S8/S53" evidence="7">
    <location>
        <begin position="66"/>
        <end position="504"/>
    </location>
</feature>
<keyword evidence="9" id="KW-1185">Reference proteome</keyword>
<evidence type="ECO:0000256" key="6">
    <source>
        <dbReference type="SAM" id="SignalP"/>
    </source>
</evidence>
<evidence type="ECO:0000256" key="3">
    <source>
        <dbReference type="ARBA" id="ARBA00022801"/>
    </source>
</evidence>
<feature type="active site" description="Charge relay system" evidence="5">
    <location>
        <position position="74"/>
    </location>
</feature>
<evidence type="ECO:0000313" key="9">
    <source>
        <dbReference type="Proteomes" id="UP001216139"/>
    </source>
</evidence>
<dbReference type="Pfam" id="PF00082">
    <property type="entry name" value="Peptidase_S8"/>
    <property type="match status" value="1"/>
</dbReference>
<keyword evidence="2 5" id="KW-0645">Protease</keyword>